<dbReference type="InterPro" id="IPR051673">
    <property type="entry name" value="SSDNA_exonuclease_RecJ"/>
</dbReference>
<dbReference type="RefSeq" id="WP_123087224.1">
    <property type="nucleotide sequence ID" value="NZ_RIBS01000002.1"/>
</dbReference>
<evidence type="ECO:0000259" key="8">
    <source>
        <dbReference type="Pfam" id="PF02272"/>
    </source>
</evidence>
<dbReference type="InterPro" id="IPR038763">
    <property type="entry name" value="DHH_sf"/>
</dbReference>
<dbReference type="GO" id="GO:0006310">
    <property type="term" value="P:DNA recombination"/>
    <property type="evidence" value="ECO:0007669"/>
    <property type="project" value="InterPro"/>
</dbReference>
<comment type="similarity">
    <text evidence="1">Belongs to the RecJ family.</text>
</comment>
<keyword evidence="5 10" id="KW-0269">Exonuclease</keyword>
<evidence type="ECO:0000256" key="1">
    <source>
        <dbReference type="ARBA" id="ARBA00005915"/>
    </source>
</evidence>
<dbReference type="GO" id="GO:0008409">
    <property type="term" value="F:5'-3' exonuclease activity"/>
    <property type="evidence" value="ECO:0007669"/>
    <property type="project" value="InterPro"/>
</dbReference>
<evidence type="ECO:0000256" key="4">
    <source>
        <dbReference type="ARBA" id="ARBA00022801"/>
    </source>
</evidence>
<dbReference type="InterPro" id="IPR041122">
    <property type="entry name" value="RecJ_OB"/>
</dbReference>
<dbReference type="Proteomes" id="UP000267049">
    <property type="component" value="Unassembled WGS sequence"/>
</dbReference>
<dbReference type="NCBIfam" id="TIGR00644">
    <property type="entry name" value="recJ"/>
    <property type="match status" value="1"/>
</dbReference>
<dbReference type="InterPro" id="IPR004610">
    <property type="entry name" value="RecJ"/>
</dbReference>
<dbReference type="Pfam" id="PF17768">
    <property type="entry name" value="RecJ_OB"/>
    <property type="match status" value="1"/>
</dbReference>
<sequence length="573" mass="61344">MRPASRLRRRQPVEGGQWPPQLPPLLQRVYAARGATSIDQAQPRLANLLPPDTLLGLNLATDLLAEAIANDRHILVVGDFDCDGATACAVGVRGLRMLGARRVSHAVPNRMIHGYGLSPGLVEELAALQPDLLVTVDHGIACHAGIHAARERGWKVLVTDHHLPGETLPPADAIVDPNQPGCGFPSKVLAGVGVMFYVLLALRRKLREQGRLADNGPDLGVLLDLVAVGTVADLVPLDANNRALVGAGLRRLRAGQGSVGLRALIEVAQRDESRLTASDIGYALAPRLNAAGRLEDMAVGIECLLTDDRGQARQIATALDQINGERRAVQQQMTDEADAALARVALDEGVVPDAICLFDAQWHPGVVGLVASKIKERLHRPVVAFAPSEPGSASLRGSARSIPGFHIRDALAAVSAQHPGLIERFGGHAMAAGMTLQRDALEQFERAFAAHASTVLTSELLQADVASDGELGAEEFSRVNAELLRDAGPWGQGFPEPAHEATFDVLSFRVLGEKHLKLVLRMEGRAEPLNAIHFNSWDGVPPAGRILVVFKLEPDDYRGGDAIQLNIVYRESV</sequence>
<proteinExistence type="inferred from homology"/>
<keyword evidence="4" id="KW-0378">Hydrolase</keyword>
<feature type="domain" description="RecJ OB" evidence="9">
    <location>
        <begin position="468"/>
        <end position="567"/>
    </location>
</feature>
<dbReference type="SUPFAM" id="SSF64182">
    <property type="entry name" value="DHH phosphoesterases"/>
    <property type="match status" value="1"/>
</dbReference>
<evidence type="ECO:0000256" key="6">
    <source>
        <dbReference type="SAM" id="MobiDB-lite"/>
    </source>
</evidence>
<organism evidence="10 11">
    <name type="scientific">Montanilutibacter psychrotolerans</name>
    <dbReference type="NCBI Taxonomy" id="1327343"/>
    <lineage>
        <taxon>Bacteria</taxon>
        <taxon>Pseudomonadati</taxon>
        <taxon>Pseudomonadota</taxon>
        <taxon>Gammaproteobacteria</taxon>
        <taxon>Lysobacterales</taxon>
        <taxon>Lysobacteraceae</taxon>
        <taxon>Montanilutibacter</taxon>
    </lineage>
</organism>
<dbReference type="InterPro" id="IPR001667">
    <property type="entry name" value="DDH_dom"/>
</dbReference>
<gene>
    <name evidence="10" type="primary">recJ</name>
    <name evidence="10" type="ORF">EER27_06700</name>
</gene>
<dbReference type="GO" id="GO:0006281">
    <property type="term" value="P:DNA repair"/>
    <property type="evidence" value="ECO:0007669"/>
    <property type="project" value="InterPro"/>
</dbReference>
<protein>
    <recommendedName>
        <fullName evidence="2">Single-stranded-DNA-specific exonuclease RecJ</fullName>
    </recommendedName>
</protein>
<evidence type="ECO:0000313" key="11">
    <source>
        <dbReference type="Proteomes" id="UP000267049"/>
    </source>
</evidence>
<feature type="domain" description="DHHA1" evidence="8">
    <location>
        <begin position="357"/>
        <end position="448"/>
    </location>
</feature>
<feature type="domain" description="DDH" evidence="7">
    <location>
        <begin position="73"/>
        <end position="230"/>
    </location>
</feature>
<comment type="caution">
    <text evidence="10">The sequence shown here is derived from an EMBL/GenBank/DDBJ whole genome shotgun (WGS) entry which is preliminary data.</text>
</comment>
<evidence type="ECO:0000259" key="9">
    <source>
        <dbReference type="Pfam" id="PF17768"/>
    </source>
</evidence>
<name>A0A3M8SVT1_9GAMM</name>
<dbReference type="Pfam" id="PF02272">
    <property type="entry name" value="DHHA1"/>
    <property type="match status" value="1"/>
</dbReference>
<dbReference type="FunFam" id="3.90.1640.30:FF:000001">
    <property type="entry name" value="Single-stranded-DNA-specific exonuclease RecJ"/>
    <property type="match status" value="1"/>
</dbReference>
<evidence type="ECO:0000256" key="5">
    <source>
        <dbReference type="ARBA" id="ARBA00022839"/>
    </source>
</evidence>
<keyword evidence="3" id="KW-0540">Nuclease</keyword>
<dbReference type="PANTHER" id="PTHR30255:SF2">
    <property type="entry name" value="SINGLE-STRANDED-DNA-SPECIFIC EXONUCLEASE RECJ"/>
    <property type="match status" value="1"/>
</dbReference>
<reference evidence="10 11" key="1">
    <citation type="submission" date="2018-11" db="EMBL/GenBank/DDBJ databases">
        <title>Lysobacter cryohumiis sp. nov., isolated from soil in the Tianshan Mountains, Xinjiang, China.</title>
        <authorList>
            <person name="Luo Y."/>
            <person name="Sheng H."/>
        </authorList>
    </citation>
    <scope>NUCLEOTIDE SEQUENCE [LARGE SCALE GENOMIC DNA]</scope>
    <source>
        <strain evidence="10 11">ZS60</strain>
    </source>
</reference>
<dbReference type="EMBL" id="RIBS01000002">
    <property type="protein sequence ID" value="RNF85441.1"/>
    <property type="molecule type" value="Genomic_DNA"/>
</dbReference>
<feature type="region of interest" description="Disordered" evidence="6">
    <location>
        <begin position="1"/>
        <end position="20"/>
    </location>
</feature>
<evidence type="ECO:0000313" key="10">
    <source>
        <dbReference type="EMBL" id="RNF85441.1"/>
    </source>
</evidence>
<dbReference type="InterPro" id="IPR003156">
    <property type="entry name" value="DHHA1_dom"/>
</dbReference>
<evidence type="ECO:0000259" key="7">
    <source>
        <dbReference type="Pfam" id="PF01368"/>
    </source>
</evidence>
<accession>A0A3M8SVT1</accession>
<keyword evidence="11" id="KW-1185">Reference proteome</keyword>
<feature type="compositionally biased region" description="Basic residues" evidence="6">
    <location>
        <begin position="1"/>
        <end position="10"/>
    </location>
</feature>
<evidence type="ECO:0000256" key="3">
    <source>
        <dbReference type="ARBA" id="ARBA00022722"/>
    </source>
</evidence>
<dbReference type="AlphaFoldDB" id="A0A3M8SVT1"/>
<dbReference type="PANTHER" id="PTHR30255">
    <property type="entry name" value="SINGLE-STRANDED-DNA-SPECIFIC EXONUCLEASE RECJ"/>
    <property type="match status" value="1"/>
</dbReference>
<dbReference type="Pfam" id="PF01368">
    <property type="entry name" value="DHH"/>
    <property type="match status" value="1"/>
</dbReference>
<dbReference type="Gene3D" id="3.10.310.30">
    <property type="match status" value="1"/>
</dbReference>
<evidence type="ECO:0000256" key="2">
    <source>
        <dbReference type="ARBA" id="ARBA00019841"/>
    </source>
</evidence>
<dbReference type="Gene3D" id="3.90.1640.30">
    <property type="match status" value="1"/>
</dbReference>
<dbReference type="OrthoDB" id="9809852at2"/>
<dbReference type="GO" id="GO:0003676">
    <property type="term" value="F:nucleic acid binding"/>
    <property type="evidence" value="ECO:0007669"/>
    <property type="project" value="InterPro"/>
</dbReference>